<dbReference type="EMBL" id="AP023343">
    <property type="protein sequence ID" value="BCI85455.1"/>
    <property type="molecule type" value="Genomic_DNA"/>
</dbReference>
<dbReference type="AlphaFoldDB" id="A0A7G1I6H2"/>
<dbReference type="GeneID" id="29698534"/>
<accession>A0A7G1I6H2</accession>
<reference evidence="2 3" key="1">
    <citation type="submission" date="2020-07" db="EMBL/GenBank/DDBJ databases">
        <title>Mycobacterium kansasii (former subtype) with zoonotic potential isolated from diseased indoor pet cat, Japan.</title>
        <authorList>
            <person name="Fukano H."/>
            <person name="Terazono T."/>
            <person name="Hoshino Y."/>
        </authorList>
    </citation>
    <scope>NUCLEOTIDE SEQUENCE [LARGE SCALE GENOMIC DNA]</scope>
    <source>
        <strain evidence="2 3">Kuro-I</strain>
    </source>
</reference>
<dbReference type="RefSeq" id="WP_023367931.1">
    <property type="nucleotide sequence ID" value="NZ_BLYZ01000002.1"/>
</dbReference>
<protein>
    <submittedName>
        <fullName evidence="2">Uncharacterized protein</fullName>
    </submittedName>
</protein>
<sequence>MVDPDNVAEIHFVVLGSLLSGLAVQSTVLPLTMESKSSPRIVERFGTTAPFPPRVGVDVAGGEELPPPLAPLWMQELKASMHVRTFSAVT</sequence>
<keyword evidence="1" id="KW-0472">Membrane</keyword>
<keyword evidence="1" id="KW-0812">Transmembrane</keyword>
<organism evidence="2 3">
    <name type="scientific">Mycobacterium kansasii</name>
    <dbReference type="NCBI Taxonomy" id="1768"/>
    <lineage>
        <taxon>Bacteria</taxon>
        <taxon>Bacillati</taxon>
        <taxon>Actinomycetota</taxon>
        <taxon>Actinomycetes</taxon>
        <taxon>Mycobacteriales</taxon>
        <taxon>Mycobacteriaceae</taxon>
        <taxon>Mycobacterium</taxon>
    </lineage>
</organism>
<evidence type="ECO:0000256" key="1">
    <source>
        <dbReference type="SAM" id="Phobius"/>
    </source>
</evidence>
<gene>
    <name evidence="2" type="ORF">NIIDMKKI_06610</name>
</gene>
<keyword evidence="1" id="KW-1133">Transmembrane helix</keyword>
<name>A0A7G1I6H2_MYCKA</name>
<dbReference type="Proteomes" id="UP000516380">
    <property type="component" value="Chromosome"/>
</dbReference>
<keyword evidence="3" id="KW-1185">Reference proteome</keyword>
<evidence type="ECO:0000313" key="3">
    <source>
        <dbReference type="Proteomes" id="UP000516380"/>
    </source>
</evidence>
<evidence type="ECO:0000313" key="2">
    <source>
        <dbReference type="EMBL" id="BCI85455.1"/>
    </source>
</evidence>
<feature type="transmembrane region" description="Helical" evidence="1">
    <location>
        <begin position="12"/>
        <end position="31"/>
    </location>
</feature>
<proteinExistence type="predicted"/>